<evidence type="ECO:0000313" key="3">
    <source>
        <dbReference type="Proteomes" id="UP000198346"/>
    </source>
</evidence>
<feature type="region of interest" description="Disordered" evidence="1">
    <location>
        <begin position="486"/>
        <end position="520"/>
    </location>
</feature>
<gene>
    <name evidence="2" type="ORF">SAMN06297382_0016</name>
</gene>
<dbReference type="Gene3D" id="1.25.40.10">
    <property type="entry name" value="Tetratricopeptide repeat domain"/>
    <property type="match status" value="2"/>
</dbReference>
<dbReference type="InterPro" id="IPR011990">
    <property type="entry name" value="TPR-like_helical_dom_sf"/>
</dbReference>
<dbReference type="EMBL" id="FZQA01000001">
    <property type="protein sequence ID" value="SNT67528.1"/>
    <property type="molecule type" value="Genomic_DNA"/>
</dbReference>
<evidence type="ECO:0000313" key="2">
    <source>
        <dbReference type="EMBL" id="SNT67528.1"/>
    </source>
</evidence>
<dbReference type="OrthoDB" id="8482207at2"/>
<organism evidence="2 3">
    <name type="scientific">Amphiplicatus metriothermophilus</name>
    <dbReference type="NCBI Taxonomy" id="1519374"/>
    <lineage>
        <taxon>Bacteria</taxon>
        <taxon>Pseudomonadati</taxon>
        <taxon>Pseudomonadota</taxon>
        <taxon>Alphaproteobacteria</taxon>
        <taxon>Parvularculales</taxon>
        <taxon>Parvularculaceae</taxon>
        <taxon>Amphiplicatus</taxon>
    </lineage>
</organism>
<dbReference type="SUPFAM" id="SSF48452">
    <property type="entry name" value="TPR-like"/>
    <property type="match status" value="2"/>
</dbReference>
<proteinExistence type="predicted"/>
<name>A0A239PIC4_9PROT</name>
<reference evidence="2 3" key="1">
    <citation type="submission" date="2017-07" db="EMBL/GenBank/DDBJ databases">
        <authorList>
            <person name="Sun Z.S."/>
            <person name="Albrecht U."/>
            <person name="Echele G."/>
            <person name="Lee C.C."/>
        </authorList>
    </citation>
    <scope>NUCLEOTIDE SEQUENCE [LARGE SCALE GENOMIC DNA]</scope>
    <source>
        <strain evidence="2 3">CGMCC 1.12710</strain>
    </source>
</reference>
<dbReference type="AlphaFoldDB" id="A0A239PIC4"/>
<feature type="compositionally biased region" description="Gly residues" evidence="1">
    <location>
        <begin position="491"/>
        <end position="501"/>
    </location>
</feature>
<evidence type="ECO:0000256" key="1">
    <source>
        <dbReference type="SAM" id="MobiDB-lite"/>
    </source>
</evidence>
<dbReference type="Proteomes" id="UP000198346">
    <property type="component" value="Unassembled WGS sequence"/>
</dbReference>
<accession>A0A239PIC4</accession>
<dbReference type="RefSeq" id="WP_089410569.1">
    <property type="nucleotide sequence ID" value="NZ_FZQA01000001.1"/>
</dbReference>
<protein>
    <submittedName>
        <fullName evidence="2">Uncharacterized protein</fullName>
    </submittedName>
</protein>
<sequence>MMIRRKNIAGVLIAGLVAAFGAIAVYSPPAAALQEEEEQPRRRSETLDPAVARVLQDIFTMIQEERFQEALAGLNKLMSDRGDRMKPFDRATTLELRATVKVNLEDFRGALRDFEEALRLNALPPERNNQLRYFIAQLYFQLEDYQAAIRGLQEWIRISQTAGQTVDPNAYYLLAAAYIQVQPPNYRAALDPAERAVAALTEPRKSYFDLLNLIYSELNENTKRAQLLERMITHWPGERSYWTQLSGLYSTTGRDQDAFSVLEVAYRAGLLKNEAEILTLVQYYSFFDNPYRGAKLLEREMETGTVARNVKNLTLLSQLWSQAREHKRAIPVLQQAARMSDSGELSYRLGQVLLADEQYAASERALVAALNKGGMTQTQTGDAWLLLGTARFSQAGPGDRATRARAREAFSRALNYSNTRGQARQWIEYIDAINATEEAQDRLEAAQREEQRRAEIERVTTQLQVCRLQGRPPEECRAIERRLEELRRGGSADGEGAGGAGAPQEDAEEAAEESAPPGQE</sequence>
<keyword evidence="3" id="KW-1185">Reference proteome</keyword>